<protein>
    <submittedName>
        <fullName evidence="2">Uncharacterized protein</fullName>
    </submittedName>
</protein>
<dbReference type="GeneID" id="30994927"/>
<dbReference type="InterPro" id="IPR018465">
    <property type="entry name" value="Scm3/HJURP"/>
</dbReference>
<feature type="compositionally biased region" description="Acidic residues" evidence="1">
    <location>
        <begin position="563"/>
        <end position="574"/>
    </location>
</feature>
<sequence>MAEEPRFQEEETVSDRNITDLLNEPRPSIDEYLISLSQDDSNTDSGSELPSLHDSSHLNQSPYQFQQEINNLKKQSNIRFKSKWEEILYKYSQIDDEKESDEIDLLTGEIITDNGHLRSLLSDDVKMGEVAVQRNIWSGTYDSEKDIQNRRKLEKSKQLAKQDLKEKLKEKQMFHITKSPNSYRNISRGQGRAPEDNLIIAKPSPTKKQRISPTKFNSFDVSLNESLAHRLSPSKSLKKDDSPSKITLNTLNIHSPNPSPTKKSPNSAIKQKFDHQMKQDLHETDASDYSEQIWGDVRKSSLSTYETKRRIMDEIHLGIIDSEDVPVQSPFGSSFYRVHNNSNERPHQRHQQRPHQRHQQRPHQRHQQRPKKEEIIPYAKEAIIKVDESGRISYLRDDDISNNSWYKCAFPECSFVEKGEIHYRSHLLRSHSAALRLVGYPIPFGPIANHISESSISKLLKYFPLVYTLPDERHAGTTDQLENYLFSCPVLGCNYSTKKGYIGMKNHFLKCKHYMPVKLRNLPSLDEMSPASVLPDVSNVKSKRKWSNDDPFSHIKEEIDEMFSEADVESDNTESESVSGSDSDQDCESADESSSEKAIQSESESSHIAEPSDDELDPVFTEHLKH</sequence>
<dbReference type="GO" id="GO:0042393">
    <property type="term" value="F:histone binding"/>
    <property type="evidence" value="ECO:0007669"/>
    <property type="project" value="InterPro"/>
</dbReference>
<feature type="region of interest" description="Disordered" evidence="1">
    <location>
        <begin position="331"/>
        <end position="373"/>
    </location>
</feature>
<reference evidence="3" key="1">
    <citation type="submission" date="2016-05" db="EMBL/GenBank/DDBJ databases">
        <title>Comparative genomics of biotechnologically important yeasts.</title>
        <authorList>
            <consortium name="DOE Joint Genome Institute"/>
            <person name="Riley R."/>
            <person name="Haridas S."/>
            <person name="Wolfe K.H."/>
            <person name="Lopes M.R."/>
            <person name="Hittinger C.T."/>
            <person name="Goker M."/>
            <person name="Salamov A."/>
            <person name="Wisecaver J."/>
            <person name="Long T.M."/>
            <person name="Aerts A.L."/>
            <person name="Barry K."/>
            <person name="Choi C."/>
            <person name="Clum A."/>
            <person name="Coughlan A.Y."/>
            <person name="Deshpande S."/>
            <person name="Douglass A.P."/>
            <person name="Hanson S.J."/>
            <person name="Klenk H.-P."/>
            <person name="Labutti K."/>
            <person name="Lapidus A."/>
            <person name="Lindquist E."/>
            <person name="Lipzen A."/>
            <person name="Meier-Kolthoff J.P."/>
            <person name="Ohm R.A."/>
            <person name="Otillar R.P."/>
            <person name="Pangilinan J."/>
            <person name="Peng Y."/>
            <person name="Rokas A."/>
            <person name="Rosa C.A."/>
            <person name="Scheuner C."/>
            <person name="Sibirny A.A."/>
            <person name="Slot J.C."/>
            <person name="Stielow J.B."/>
            <person name="Sun H."/>
            <person name="Kurtzman C.P."/>
            <person name="Blackwell M."/>
            <person name="Grigoriev I.V."/>
            <person name="Jeffries T.W."/>
        </authorList>
    </citation>
    <scope>NUCLEOTIDE SEQUENCE [LARGE SCALE GENOMIC DNA]</scope>
    <source>
        <strain evidence="3">NRRL Y-1933</strain>
    </source>
</reference>
<dbReference type="InterPro" id="IPR009072">
    <property type="entry name" value="Histone-fold"/>
</dbReference>
<feature type="region of interest" description="Disordered" evidence="1">
    <location>
        <begin position="1"/>
        <end position="58"/>
    </location>
</feature>
<dbReference type="Pfam" id="PF10384">
    <property type="entry name" value="Scm3"/>
    <property type="match status" value="1"/>
</dbReference>
<feature type="region of interest" description="Disordered" evidence="1">
    <location>
        <begin position="181"/>
        <end position="213"/>
    </location>
</feature>
<dbReference type="EMBL" id="KV454538">
    <property type="protein sequence ID" value="ODV69431.1"/>
    <property type="molecule type" value="Genomic_DNA"/>
</dbReference>
<feature type="compositionally biased region" description="Basic residues" evidence="1">
    <location>
        <begin position="347"/>
        <end position="369"/>
    </location>
</feature>
<keyword evidence="3" id="KW-1185">Reference proteome</keyword>
<evidence type="ECO:0000256" key="1">
    <source>
        <dbReference type="SAM" id="MobiDB-lite"/>
    </source>
</evidence>
<dbReference type="STRING" id="984485.A0A1E4RQF3"/>
<feature type="compositionally biased region" description="Polar residues" evidence="1">
    <location>
        <begin position="35"/>
        <end position="48"/>
    </location>
</feature>
<feature type="region of interest" description="Disordered" evidence="1">
    <location>
        <begin position="232"/>
        <end position="285"/>
    </location>
</feature>
<feature type="compositionally biased region" description="Acidic residues" evidence="1">
    <location>
        <begin position="583"/>
        <end position="593"/>
    </location>
</feature>
<dbReference type="GO" id="GO:0005634">
    <property type="term" value="C:nucleus"/>
    <property type="evidence" value="ECO:0007669"/>
    <property type="project" value="InterPro"/>
</dbReference>
<dbReference type="OrthoDB" id="2420608at2759"/>
<organism evidence="2 3">
    <name type="scientific">Hyphopichia burtonii NRRL Y-1933</name>
    <dbReference type="NCBI Taxonomy" id="984485"/>
    <lineage>
        <taxon>Eukaryota</taxon>
        <taxon>Fungi</taxon>
        <taxon>Dikarya</taxon>
        <taxon>Ascomycota</taxon>
        <taxon>Saccharomycotina</taxon>
        <taxon>Pichiomycetes</taxon>
        <taxon>Debaryomycetaceae</taxon>
        <taxon>Hyphopichia</taxon>
    </lineage>
</organism>
<dbReference type="Proteomes" id="UP000095085">
    <property type="component" value="Unassembled WGS sequence"/>
</dbReference>
<dbReference type="RefSeq" id="XP_020078498.1">
    <property type="nucleotide sequence ID" value="XM_020220377.1"/>
</dbReference>
<gene>
    <name evidence="2" type="ORF">HYPBUDRAFT_151197</name>
</gene>
<name>A0A1E4RQF3_9ASCO</name>
<dbReference type="AlphaFoldDB" id="A0A1E4RQF3"/>
<proteinExistence type="predicted"/>
<accession>A0A1E4RQF3</accession>
<feature type="region of interest" description="Disordered" evidence="1">
    <location>
        <begin position="563"/>
        <end position="626"/>
    </location>
</feature>
<dbReference type="Gene3D" id="1.10.20.10">
    <property type="entry name" value="Histone, subunit A"/>
    <property type="match status" value="1"/>
</dbReference>
<evidence type="ECO:0000313" key="3">
    <source>
        <dbReference type="Proteomes" id="UP000095085"/>
    </source>
</evidence>
<feature type="compositionally biased region" description="Basic and acidic residues" evidence="1">
    <location>
        <begin position="1"/>
        <end position="18"/>
    </location>
</feature>
<feature type="compositionally biased region" description="Basic and acidic residues" evidence="1">
    <location>
        <begin position="271"/>
        <end position="285"/>
    </location>
</feature>
<dbReference type="GO" id="GO:0046982">
    <property type="term" value="F:protein heterodimerization activity"/>
    <property type="evidence" value="ECO:0007669"/>
    <property type="project" value="InterPro"/>
</dbReference>
<evidence type="ECO:0000313" key="2">
    <source>
        <dbReference type="EMBL" id="ODV69431.1"/>
    </source>
</evidence>